<dbReference type="GeneID" id="43590865"/>
<sequence length="198" mass="22584">MKTTIGLSALFTLKRDDSFRVQVANFSWPRPSTVMKRQADESYQAFEARVVLSLTSEYVNRTWTIASQQPEWTDSQHRQSARREMIESRCSTWFMINSKYPYIYPDLFKPLGMLSGESEEEYISRRFLRTADGTSGTFSDAYGMMGRVVFNAGTFEKSLSSEVVSDENESAEGEDVEWETYSVASTNDSEPFVLTQAA</sequence>
<dbReference type="Proteomes" id="UP000322225">
    <property type="component" value="Chromosome 8"/>
</dbReference>
<proteinExistence type="predicted"/>
<reference evidence="1" key="1">
    <citation type="submission" date="2017-08" db="EMBL/GenBank/DDBJ databases">
        <authorList>
            <person name="Cuomo C."/>
            <person name="Billmyre B."/>
            <person name="Heitman J."/>
        </authorList>
    </citation>
    <scope>NUCLEOTIDE SEQUENCE</scope>
    <source>
        <strain evidence="1">CBS 12478</strain>
    </source>
</reference>
<dbReference type="KEGG" id="ksn:43590865"/>
<evidence type="ECO:0000313" key="2">
    <source>
        <dbReference type="Proteomes" id="UP000322225"/>
    </source>
</evidence>
<evidence type="ECO:0000313" key="1">
    <source>
        <dbReference type="EMBL" id="WWD20064.1"/>
    </source>
</evidence>
<dbReference type="EMBL" id="CP144058">
    <property type="protein sequence ID" value="WWD20064.1"/>
    <property type="molecule type" value="Genomic_DNA"/>
</dbReference>
<dbReference type="AlphaFoldDB" id="A0AAJ8LNP6"/>
<reference evidence="1" key="2">
    <citation type="submission" date="2024-01" db="EMBL/GenBank/DDBJ databases">
        <title>Comparative genomics of Cryptococcus and Kwoniella reveals pathogenesis evolution and contrasting modes of karyotype evolution via chromosome fusion or intercentromeric recombination.</title>
        <authorList>
            <person name="Coelho M.A."/>
            <person name="David-Palma M."/>
            <person name="Shea T."/>
            <person name="Bowers K."/>
            <person name="McGinley-Smith S."/>
            <person name="Mohammad A.W."/>
            <person name="Gnirke A."/>
            <person name="Yurkov A.M."/>
            <person name="Nowrousian M."/>
            <person name="Sun S."/>
            <person name="Cuomo C.A."/>
            <person name="Heitman J."/>
        </authorList>
    </citation>
    <scope>NUCLEOTIDE SEQUENCE</scope>
    <source>
        <strain evidence="1">CBS 12478</strain>
    </source>
</reference>
<keyword evidence="2" id="KW-1185">Reference proteome</keyword>
<accession>A0AAJ8LNP6</accession>
<name>A0AAJ8LNP6_9TREE</name>
<protein>
    <submittedName>
        <fullName evidence="1">Uncharacterized protein</fullName>
    </submittedName>
</protein>
<dbReference type="RefSeq" id="XP_031859066.2">
    <property type="nucleotide sequence ID" value="XM_032006703.2"/>
</dbReference>
<organism evidence="1 2">
    <name type="scientific">Kwoniella shandongensis</name>
    <dbReference type="NCBI Taxonomy" id="1734106"/>
    <lineage>
        <taxon>Eukaryota</taxon>
        <taxon>Fungi</taxon>
        <taxon>Dikarya</taxon>
        <taxon>Basidiomycota</taxon>
        <taxon>Agaricomycotina</taxon>
        <taxon>Tremellomycetes</taxon>
        <taxon>Tremellales</taxon>
        <taxon>Cryptococcaceae</taxon>
        <taxon>Kwoniella</taxon>
    </lineage>
</organism>
<gene>
    <name evidence="1" type="ORF">CI109_104537</name>
</gene>